<feature type="compositionally biased region" description="Polar residues" evidence="2">
    <location>
        <begin position="76"/>
        <end position="88"/>
    </location>
</feature>
<dbReference type="AlphaFoldDB" id="A0ABD1J9G4"/>
<comment type="caution">
    <text evidence="4">The sequence shown here is derived from an EMBL/GenBank/DDBJ whole genome shotgun (WGS) entry which is preliminary data.</text>
</comment>
<evidence type="ECO:0000256" key="1">
    <source>
        <dbReference type="ARBA" id="ARBA00002358"/>
    </source>
</evidence>
<evidence type="ECO:0000313" key="4">
    <source>
        <dbReference type="EMBL" id="KAL2082965.1"/>
    </source>
</evidence>
<evidence type="ECO:0000259" key="3">
    <source>
        <dbReference type="Pfam" id="PF15235"/>
    </source>
</evidence>
<feature type="region of interest" description="Disordered" evidence="2">
    <location>
        <begin position="465"/>
        <end position="488"/>
    </location>
</feature>
<feature type="domain" description="G protein-regulated inducer of neurite outgrowth C-terminal" evidence="3">
    <location>
        <begin position="476"/>
        <end position="575"/>
    </location>
</feature>
<protein>
    <recommendedName>
        <fullName evidence="3">G protein-regulated inducer of neurite outgrowth C-terminal domain-containing protein</fullName>
    </recommendedName>
</protein>
<reference evidence="4 5" key="1">
    <citation type="submission" date="2024-09" db="EMBL/GenBank/DDBJ databases">
        <title>A chromosome-level genome assembly of Gray's grenadier anchovy, Coilia grayii.</title>
        <authorList>
            <person name="Fu Z."/>
        </authorList>
    </citation>
    <scope>NUCLEOTIDE SEQUENCE [LARGE SCALE GENOMIC DNA]</scope>
    <source>
        <strain evidence="4">G4</strain>
        <tissue evidence="4">Muscle</tissue>
    </source>
</reference>
<dbReference type="PANTHER" id="PTHR15718">
    <property type="entry name" value="G PROTEIN-REGULATED INDUCER OF NEURITE OUTGROWTH C-TERMINAL DOMAIN-CONTAINING PROTEIN"/>
    <property type="match status" value="1"/>
</dbReference>
<proteinExistence type="predicted"/>
<feature type="region of interest" description="Disordered" evidence="2">
    <location>
        <begin position="528"/>
        <end position="578"/>
    </location>
</feature>
<sequence length="578" mass="60144">MNMSLKGTLFFSAVLHRHPMAERVRPVSEHFPAEGSSPTEPGPITDTLALSKSSTDMVTTSPQLDKVSQGPHGASSLPTGAQNGSQPTLKLGAHSANSTPDHLVVRNPGRPHSIAESHGMEVLLEGELNHHHHPHHHHPHHLHAPPCCGDRGLGSSGSHRDLSAHMLAPAMLPVHRSHSDTLQTLSEGPAPHLHPHLLQHPHPHCDTPASMAAPVPATSPSHLAHLPQERRCELQPCAGAMCMPGVAASALALGRGPSPTSAGQPQHGCIPVALSNVPCEGAAEVRHPRYEELTCCGGGGGGSFGVAVGPGAVVEETLAAYCHYQPIPAAVQLLTPPARGLPGTEAQLLALPRLISSISETGLDAKRTLRCCSLDCPWPHAPTLTHAGSQPHVGDEGRATVTTTTTATATATRDTGTMTSRLELRDVGVQAEVASGTPPPPLHMYPEVCLMEDGANYAATAAVGTGKGKAKGKGRGGASAAAQKSPVKEVKWDAEGMTWEVYGASVDPEELGLAIQKHLELQIKETASRAAKLSRQNTSGSDGGGARRRKKRAGGLMGSLRGSLRGPGCCTRSSTTVD</sequence>
<dbReference type="Pfam" id="PF15235">
    <property type="entry name" value="GRIN_C"/>
    <property type="match status" value="1"/>
</dbReference>
<organism evidence="4 5">
    <name type="scientific">Coilia grayii</name>
    <name type="common">Gray's grenadier anchovy</name>
    <dbReference type="NCBI Taxonomy" id="363190"/>
    <lineage>
        <taxon>Eukaryota</taxon>
        <taxon>Metazoa</taxon>
        <taxon>Chordata</taxon>
        <taxon>Craniata</taxon>
        <taxon>Vertebrata</taxon>
        <taxon>Euteleostomi</taxon>
        <taxon>Actinopterygii</taxon>
        <taxon>Neopterygii</taxon>
        <taxon>Teleostei</taxon>
        <taxon>Clupei</taxon>
        <taxon>Clupeiformes</taxon>
        <taxon>Clupeoidei</taxon>
        <taxon>Engraulidae</taxon>
        <taxon>Coilinae</taxon>
        <taxon>Coilia</taxon>
    </lineage>
</organism>
<feature type="compositionally biased region" description="Polar residues" evidence="2">
    <location>
        <begin position="53"/>
        <end position="63"/>
    </location>
</feature>
<evidence type="ECO:0000256" key="2">
    <source>
        <dbReference type="SAM" id="MobiDB-lite"/>
    </source>
</evidence>
<feature type="region of interest" description="Disordered" evidence="2">
    <location>
        <begin position="53"/>
        <end position="99"/>
    </location>
</feature>
<accession>A0ABD1J9G4</accession>
<feature type="region of interest" description="Disordered" evidence="2">
    <location>
        <begin position="29"/>
        <end position="48"/>
    </location>
</feature>
<dbReference type="Proteomes" id="UP001591681">
    <property type="component" value="Unassembled WGS sequence"/>
</dbReference>
<gene>
    <name evidence="4" type="ORF">ACEWY4_020738</name>
</gene>
<keyword evidence="5" id="KW-1185">Reference proteome</keyword>
<dbReference type="PANTHER" id="PTHR15718:SF5">
    <property type="entry name" value="G PROTEIN-REGULATED INDUCER OF NEURITE OUTGROWTH 2"/>
    <property type="match status" value="1"/>
</dbReference>
<name>A0ABD1J9G4_9TELE</name>
<dbReference type="InterPro" id="IPR026646">
    <property type="entry name" value="GPRIN2-like/GPRIN3"/>
</dbReference>
<feature type="compositionally biased region" description="Low complexity" evidence="2">
    <location>
        <begin position="558"/>
        <end position="568"/>
    </location>
</feature>
<dbReference type="InterPro" id="IPR032745">
    <property type="entry name" value="GRIN_C"/>
</dbReference>
<evidence type="ECO:0000313" key="5">
    <source>
        <dbReference type="Proteomes" id="UP001591681"/>
    </source>
</evidence>
<comment type="function">
    <text evidence="1">May be involved in neurite outgrowth.</text>
</comment>
<dbReference type="EMBL" id="JBHFQA010000018">
    <property type="protein sequence ID" value="KAL2082965.1"/>
    <property type="molecule type" value="Genomic_DNA"/>
</dbReference>